<feature type="region of interest" description="Disordered" evidence="1">
    <location>
        <begin position="68"/>
        <end position="87"/>
    </location>
</feature>
<organism evidence="2 3">
    <name type="scientific">Caerostris extrusa</name>
    <name type="common">Bark spider</name>
    <name type="synonym">Caerostris bankana</name>
    <dbReference type="NCBI Taxonomy" id="172846"/>
    <lineage>
        <taxon>Eukaryota</taxon>
        <taxon>Metazoa</taxon>
        <taxon>Ecdysozoa</taxon>
        <taxon>Arthropoda</taxon>
        <taxon>Chelicerata</taxon>
        <taxon>Arachnida</taxon>
        <taxon>Araneae</taxon>
        <taxon>Araneomorphae</taxon>
        <taxon>Entelegynae</taxon>
        <taxon>Araneoidea</taxon>
        <taxon>Araneidae</taxon>
        <taxon>Caerostris</taxon>
    </lineage>
</organism>
<dbReference type="AlphaFoldDB" id="A0AAV4SN64"/>
<feature type="compositionally biased region" description="Basic and acidic residues" evidence="1">
    <location>
        <begin position="68"/>
        <end position="86"/>
    </location>
</feature>
<comment type="caution">
    <text evidence="2">The sequence shown here is derived from an EMBL/GenBank/DDBJ whole genome shotgun (WGS) entry which is preliminary data.</text>
</comment>
<dbReference type="Proteomes" id="UP001054945">
    <property type="component" value="Unassembled WGS sequence"/>
</dbReference>
<evidence type="ECO:0000313" key="3">
    <source>
        <dbReference type="Proteomes" id="UP001054945"/>
    </source>
</evidence>
<reference evidence="2 3" key="1">
    <citation type="submission" date="2021-06" db="EMBL/GenBank/DDBJ databases">
        <title>Caerostris extrusa draft genome.</title>
        <authorList>
            <person name="Kono N."/>
            <person name="Arakawa K."/>
        </authorList>
    </citation>
    <scope>NUCLEOTIDE SEQUENCE [LARGE SCALE GENOMIC DNA]</scope>
</reference>
<feature type="region of interest" description="Disordered" evidence="1">
    <location>
        <begin position="23"/>
        <end position="58"/>
    </location>
</feature>
<gene>
    <name evidence="2" type="ORF">CEXT_114881</name>
</gene>
<protein>
    <submittedName>
        <fullName evidence="2">Uncharacterized protein</fullName>
    </submittedName>
</protein>
<dbReference type="EMBL" id="BPLR01009763">
    <property type="protein sequence ID" value="GIY34419.1"/>
    <property type="molecule type" value="Genomic_DNA"/>
</dbReference>
<accession>A0AAV4SN64</accession>
<sequence length="155" mass="17328">MTADLSGPLHFLTKGWFSDACGNPSSIEDVLPPPPPPSPRTAKSSRTPVSSGDTENRATFDRCFDPFVRSMDRRPPIPPREREGRHRTLLHPGAPACEAIFNISSAEQRWGVYQHVKAERTGWHVFAFPFFSKCGERIENLFLQLLTKTPSPGPE</sequence>
<proteinExistence type="predicted"/>
<evidence type="ECO:0000313" key="2">
    <source>
        <dbReference type="EMBL" id="GIY34419.1"/>
    </source>
</evidence>
<evidence type="ECO:0000256" key="1">
    <source>
        <dbReference type="SAM" id="MobiDB-lite"/>
    </source>
</evidence>
<keyword evidence="3" id="KW-1185">Reference proteome</keyword>
<name>A0AAV4SN64_CAEEX</name>